<sequence length="86" mass="9933">MGLTSWWRKPETEKDESAECGCRCYFIEDGRRVPYCEKVSSDSQESLKKEYGSSGIKLCPDIDTLSFPVRVGKEKDQKFFYKCSKS</sequence>
<dbReference type="EMBL" id="ADZX01000405">
    <property type="protein sequence ID" value="EFK96769.1"/>
    <property type="molecule type" value="Genomic_DNA"/>
</dbReference>
<comment type="caution">
    <text evidence="1">The sequence shown here is derived from an EMBL/GenBank/DDBJ whole genome shotgun (WGS) entry which is preliminary data.</text>
</comment>
<protein>
    <submittedName>
        <fullName evidence="1">Uncharacterized protein</fullName>
    </submittedName>
</protein>
<evidence type="ECO:0000313" key="1">
    <source>
        <dbReference type="EMBL" id="EFK96769.1"/>
    </source>
</evidence>
<organism evidence="1">
    <name type="scientific">sediment metagenome</name>
    <dbReference type="NCBI Taxonomy" id="749907"/>
    <lineage>
        <taxon>unclassified sequences</taxon>
        <taxon>metagenomes</taxon>
        <taxon>ecological metagenomes</taxon>
    </lineage>
</organism>
<dbReference type="AlphaFoldDB" id="D9PI48"/>
<name>D9PI48_9ZZZZ</name>
<reference evidence="1" key="2">
    <citation type="journal article" date="2011" name="Microb. Ecol.">
        <title>Taxonomic and Functional Metagenomic Profiling of the Microbial Community in the Anoxic Sediment of a Sub-saline Shallow Lake (Laguna de Carrizo, Central Spain).</title>
        <authorList>
            <person name="Ferrer M."/>
            <person name="Guazzaroni M.E."/>
            <person name="Richter M."/>
            <person name="Garcia-Salamanca A."/>
            <person name="Yarza P."/>
            <person name="Suarez-Suarez A."/>
            <person name="Solano J."/>
            <person name="Alcaide M."/>
            <person name="van Dillewijn P."/>
            <person name="Molina-Henares M.A."/>
            <person name="Lopez-Cortes N."/>
            <person name="Al-Ramahi Y."/>
            <person name="Guerrero C."/>
            <person name="Acosta A."/>
            <person name="de Eugenio L.I."/>
            <person name="Martinez V."/>
            <person name="Marques S."/>
            <person name="Rojo F."/>
            <person name="Santero E."/>
            <person name="Genilloud O."/>
            <person name="Perez-Perez J."/>
            <person name="Rossello-Mora R."/>
            <person name="Ramos J.L."/>
        </authorList>
    </citation>
    <scope>NUCLEOTIDE SEQUENCE</scope>
</reference>
<reference evidence="1" key="1">
    <citation type="submission" date="2010-07" db="EMBL/GenBank/DDBJ databases">
        <authorList>
            <consortium name="CONSOLIDER consortium CSD2007-00005"/>
            <person name="Guazzaroni M.-E."/>
            <person name="Richter M."/>
            <person name="Garcia-Salamanca A."/>
            <person name="Yarza P."/>
            <person name="Ferrer M."/>
        </authorList>
    </citation>
    <scope>NUCLEOTIDE SEQUENCE</scope>
</reference>
<proteinExistence type="predicted"/>
<accession>D9PI48</accession>
<gene>
    <name evidence="1" type="ORF">LDC_1202</name>
</gene>